<evidence type="ECO:0000313" key="6">
    <source>
        <dbReference type="Proteomes" id="UP000568050"/>
    </source>
</evidence>
<dbReference type="AlphaFoldDB" id="A0A839R0U8"/>
<dbReference type="RefSeq" id="WP_183376596.1">
    <property type="nucleotide sequence ID" value="NZ_CBCSFZ010000013.1"/>
</dbReference>
<proteinExistence type="inferred from homology"/>
<keyword evidence="3" id="KW-0812">Transmembrane</keyword>
<protein>
    <submittedName>
        <fullName evidence="5">LCP family protein required for cell wall assembly</fullName>
    </submittedName>
</protein>
<keyword evidence="3" id="KW-0472">Membrane</keyword>
<gene>
    <name evidence="5" type="ORF">FHX50_001722</name>
</gene>
<evidence type="ECO:0000256" key="1">
    <source>
        <dbReference type="ARBA" id="ARBA00006068"/>
    </source>
</evidence>
<dbReference type="PANTHER" id="PTHR33392:SF6">
    <property type="entry name" value="POLYISOPRENYL-TEICHOIC ACID--PEPTIDOGLYCAN TEICHOIC ACID TRANSFERASE TAGU"/>
    <property type="match status" value="1"/>
</dbReference>
<keyword evidence="6" id="KW-1185">Reference proteome</keyword>
<dbReference type="Proteomes" id="UP000568050">
    <property type="component" value="Unassembled WGS sequence"/>
</dbReference>
<dbReference type="InterPro" id="IPR004474">
    <property type="entry name" value="LytR_CpsA_psr"/>
</dbReference>
<reference evidence="5 6" key="1">
    <citation type="submission" date="2020-08" db="EMBL/GenBank/DDBJ databases">
        <title>Sequencing the genomes of 1000 actinobacteria strains.</title>
        <authorList>
            <person name="Klenk H.-P."/>
        </authorList>
    </citation>
    <scope>NUCLEOTIDE SEQUENCE [LARGE SCALE GENOMIC DNA]</scope>
    <source>
        <strain evidence="5 6">DSM 23040</strain>
    </source>
</reference>
<evidence type="ECO:0000256" key="2">
    <source>
        <dbReference type="SAM" id="MobiDB-lite"/>
    </source>
</evidence>
<accession>A0A839R0U8</accession>
<dbReference type="Pfam" id="PF03816">
    <property type="entry name" value="LytR_cpsA_psr"/>
    <property type="match status" value="1"/>
</dbReference>
<dbReference type="InterPro" id="IPR050922">
    <property type="entry name" value="LytR/CpsA/Psr_CW_biosynth"/>
</dbReference>
<feature type="region of interest" description="Disordered" evidence="2">
    <location>
        <begin position="1"/>
        <end position="36"/>
    </location>
</feature>
<sequence length="353" mass="38170">MSSTHDDRDDLFDRDDFDGPDDGALAADEAAPTGRRRSRRRKGLCCGLSAVLILALVAAAVVGGYFFSLNDKYQKNVDFVTLDKKDREAQGKGTNILLLGSDKRSGEEAKTVTGQRSDVMMLVHIDADNKHAYVLSFPRDLYIDIPGHGKDRINSALAYGGVPLATQTVEKYVGTKIDHVALVDFDGIKKIVDTLGGVDVKVSRSFEGDGIQFTQGTQHMDGETALTFVRQRKQLPGGDFDRNANQRALLSALVGKILSGDTLSDPNKIQQLAGDITPYMTVDDGLTGTKVAQLGLANRGLRSEDITYGSMPHGDPTTTSGGASVVATDDAGMEKFRTALKEDRLDEWAKENL</sequence>
<name>A0A839R0U8_9MICO</name>
<dbReference type="Gene3D" id="3.40.630.190">
    <property type="entry name" value="LCP protein"/>
    <property type="match status" value="1"/>
</dbReference>
<evidence type="ECO:0000256" key="3">
    <source>
        <dbReference type="SAM" id="Phobius"/>
    </source>
</evidence>
<comment type="caution">
    <text evidence="5">The sequence shown here is derived from an EMBL/GenBank/DDBJ whole genome shotgun (WGS) entry which is preliminary data.</text>
</comment>
<feature type="compositionally biased region" description="Low complexity" evidence="2">
    <location>
        <begin position="22"/>
        <end position="32"/>
    </location>
</feature>
<feature type="compositionally biased region" description="Acidic residues" evidence="2">
    <location>
        <begin position="9"/>
        <end position="21"/>
    </location>
</feature>
<feature type="transmembrane region" description="Helical" evidence="3">
    <location>
        <begin position="44"/>
        <end position="67"/>
    </location>
</feature>
<evidence type="ECO:0000313" key="5">
    <source>
        <dbReference type="EMBL" id="MBB3023427.1"/>
    </source>
</evidence>
<dbReference type="PANTHER" id="PTHR33392">
    <property type="entry name" value="POLYISOPRENYL-TEICHOIC ACID--PEPTIDOGLYCAN TEICHOIC ACID TRANSFERASE TAGU"/>
    <property type="match status" value="1"/>
</dbReference>
<feature type="domain" description="Cell envelope-related transcriptional attenuator" evidence="4">
    <location>
        <begin position="116"/>
        <end position="258"/>
    </location>
</feature>
<organism evidence="5 6">
    <name type="scientific">Helcobacillus massiliensis</name>
    <dbReference type="NCBI Taxonomy" id="521392"/>
    <lineage>
        <taxon>Bacteria</taxon>
        <taxon>Bacillati</taxon>
        <taxon>Actinomycetota</taxon>
        <taxon>Actinomycetes</taxon>
        <taxon>Micrococcales</taxon>
        <taxon>Dermabacteraceae</taxon>
        <taxon>Helcobacillus</taxon>
    </lineage>
</organism>
<keyword evidence="3" id="KW-1133">Transmembrane helix</keyword>
<evidence type="ECO:0000259" key="4">
    <source>
        <dbReference type="Pfam" id="PF03816"/>
    </source>
</evidence>
<comment type="similarity">
    <text evidence="1">Belongs to the LytR/CpsA/Psr (LCP) family.</text>
</comment>
<dbReference type="EMBL" id="JACHWP010000005">
    <property type="protein sequence ID" value="MBB3023427.1"/>
    <property type="molecule type" value="Genomic_DNA"/>
</dbReference>
<dbReference type="NCBIfam" id="TIGR00350">
    <property type="entry name" value="lytR_cpsA_psr"/>
    <property type="match status" value="1"/>
</dbReference>